<dbReference type="PANTHER" id="PTHR22602:SF0">
    <property type="entry name" value="TRANSFERASE CAF17, MITOCHONDRIAL-RELATED"/>
    <property type="match status" value="1"/>
</dbReference>
<dbReference type="AlphaFoldDB" id="B0SZF1"/>
<evidence type="ECO:0000259" key="3">
    <source>
        <dbReference type="Pfam" id="PF25455"/>
    </source>
</evidence>
<dbReference type="Gene3D" id="3.30.1360.120">
    <property type="entry name" value="Probable tRNA modification gtpase trme, domain 1"/>
    <property type="match status" value="2"/>
</dbReference>
<dbReference type="InterPro" id="IPR017703">
    <property type="entry name" value="YgfZ/GCV_T_CS"/>
</dbReference>
<sequence length="293" mass="31369">MWGMTQSHLAHLDSRAVIAVSGPDWKSFLNGLLTQEVETLAPGELRFAGLLTPQGRLLHDLFVAGATDGALLDVAADHRDAILARLTMYRLRAKVELAASPLDVFSQFSALPGEGPGPDPEAGSAPDESGSRPSPGRADHGWFADPRLPSLGARAYAQDLPVTASEDDYDAHRLAQGVPGPADWGTDRTYPIEANFDLLNGIDFKKGCFVGQETTSRMKRRGTIKTRMLPIAFDGPPPAFGTEVLAGELRAGEVLSGRDGRAMALLRLDRVEGAALTVDGRPVSVERPDWLPA</sequence>
<dbReference type="InterPro" id="IPR045179">
    <property type="entry name" value="YgfZ/GcvT"/>
</dbReference>
<dbReference type="EMBL" id="CP000927">
    <property type="protein sequence ID" value="ABZ73480.1"/>
    <property type="molecule type" value="Genomic_DNA"/>
</dbReference>
<evidence type="ECO:0000256" key="1">
    <source>
        <dbReference type="ARBA" id="ARBA00022946"/>
    </source>
</evidence>
<organism evidence="4">
    <name type="scientific">Caulobacter sp. (strain K31)</name>
    <dbReference type="NCBI Taxonomy" id="366602"/>
    <lineage>
        <taxon>Bacteria</taxon>
        <taxon>Pseudomonadati</taxon>
        <taxon>Pseudomonadota</taxon>
        <taxon>Alphaproteobacteria</taxon>
        <taxon>Caulobacterales</taxon>
        <taxon>Caulobacteraceae</taxon>
        <taxon>Caulobacter</taxon>
    </lineage>
</organism>
<dbReference type="KEGG" id="cak:Caul_4360"/>
<dbReference type="eggNOG" id="COG0354">
    <property type="taxonomic scope" value="Bacteria"/>
</dbReference>
<dbReference type="SUPFAM" id="SSF103025">
    <property type="entry name" value="Folate-binding domain"/>
    <property type="match status" value="1"/>
</dbReference>
<feature type="domain" description="CAF17 C-terminal" evidence="3">
    <location>
        <begin position="225"/>
        <end position="292"/>
    </location>
</feature>
<feature type="region of interest" description="Disordered" evidence="2">
    <location>
        <begin position="109"/>
        <end position="144"/>
    </location>
</feature>
<name>B0SZF1_CAUSK</name>
<dbReference type="InterPro" id="IPR027266">
    <property type="entry name" value="TrmE/GcvT-like"/>
</dbReference>
<dbReference type="InterPro" id="IPR057460">
    <property type="entry name" value="CAF17_C"/>
</dbReference>
<dbReference type="NCBIfam" id="TIGR03317">
    <property type="entry name" value="ygfZ_signature"/>
    <property type="match status" value="1"/>
</dbReference>
<keyword evidence="1" id="KW-0809">Transit peptide</keyword>
<accession>B0SZF1</accession>
<proteinExistence type="predicted"/>
<dbReference type="HOGENOM" id="CLU_007884_7_1_5"/>
<dbReference type="STRING" id="366602.Caul_4360"/>
<dbReference type="PIRSF" id="PIRSF006487">
    <property type="entry name" value="GcvT"/>
    <property type="match status" value="1"/>
</dbReference>
<dbReference type="GO" id="GO:0016226">
    <property type="term" value="P:iron-sulfur cluster assembly"/>
    <property type="evidence" value="ECO:0007669"/>
    <property type="project" value="TreeGrafter"/>
</dbReference>
<evidence type="ECO:0000313" key="4">
    <source>
        <dbReference type="EMBL" id="ABZ73480.1"/>
    </source>
</evidence>
<reference evidence="4" key="1">
    <citation type="submission" date="2008-01" db="EMBL/GenBank/DDBJ databases">
        <title>Complete sequence of chromosome of Caulobacter sp. K31.</title>
        <authorList>
            <consortium name="US DOE Joint Genome Institute"/>
            <person name="Copeland A."/>
            <person name="Lucas S."/>
            <person name="Lapidus A."/>
            <person name="Barry K."/>
            <person name="Glavina del Rio T."/>
            <person name="Dalin E."/>
            <person name="Tice H."/>
            <person name="Pitluck S."/>
            <person name="Bruce D."/>
            <person name="Goodwin L."/>
            <person name="Thompson L.S."/>
            <person name="Brettin T."/>
            <person name="Detter J.C."/>
            <person name="Han C."/>
            <person name="Schmutz J."/>
            <person name="Larimer F."/>
            <person name="Land M."/>
            <person name="Hauser L."/>
            <person name="Kyrpides N."/>
            <person name="Kim E."/>
            <person name="Stephens C."/>
            <person name="Richardson P."/>
        </authorList>
    </citation>
    <scope>NUCLEOTIDE SEQUENCE [LARGE SCALE GENOMIC DNA]</scope>
    <source>
        <strain evidence="4">K31</strain>
    </source>
</reference>
<dbReference type="Pfam" id="PF25455">
    <property type="entry name" value="Beta-barrel_CAF17_C"/>
    <property type="match status" value="1"/>
</dbReference>
<dbReference type="PANTHER" id="PTHR22602">
    <property type="entry name" value="TRANSFERASE CAF17, MITOCHONDRIAL-RELATED"/>
    <property type="match status" value="1"/>
</dbReference>
<evidence type="ECO:0000256" key="2">
    <source>
        <dbReference type="SAM" id="MobiDB-lite"/>
    </source>
</evidence>
<protein>
    <submittedName>
        <fullName evidence="4">Folate-binding protein YgfZ</fullName>
    </submittedName>
</protein>
<gene>
    <name evidence="4" type="ordered locus">Caul_4360</name>
</gene>